<dbReference type="AlphaFoldDB" id="A0AAC9TZS4"/>
<dbReference type="RefSeq" id="WP_033537887.1">
    <property type="nucleotide sequence ID" value="NZ_CP022272.1"/>
</dbReference>
<dbReference type="NCBIfam" id="NF037959">
    <property type="entry name" value="MFS_SpdSyn"/>
    <property type="match status" value="1"/>
</dbReference>
<dbReference type="EMBL" id="CP041153">
    <property type="protein sequence ID" value="QDF76454.1"/>
    <property type="molecule type" value="Genomic_DNA"/>
</dbReference>
<evidence type="ECO:0000313" key="5">
    <source>
        <dbReference type="Proteomes" id="UP000318758"/>
    </source>
</evidence>
<keyword evidence="5" id="KW-1185">Reference proteome</keyword>
<dbReference type="SUPFAM" id="SSF53335">
    <property type="entry name" value="S-adenosyl-L-methionine-dependent methyltransferases"/>
    <property type="match status" value="1"/>
</dbReference>
<reference evidence="3 5" key="2">
    <citation type="submission" date="2019-06" db="EMBL/GenBank/DDBJ databases">
        <title>Complete genome of Shewanella marisflavi ECSMB14101, a mussel settlement-inducing bacterium isolated from East China Sea.</title>
        <authorList>
            <person name="Yang J."/>
            <person name="Liang X."/>
            <person name="Chang R."/>
            <person name="Peng L."/>
        </authorList>
    </citation>
    <scope>NUCLEOTIDE SEQUENCE [LARGE SCALE GENOMIC DNA]</scope>
    <source>
        <strain evidence="3 5">ECSMB14101</strain>
    </source>
</reference>
<organism evidence="2 4">
    <name type="scientific">Shewanella marisflavi</name>
    <dbReference type="NCBI Taxonomy" id="260364"/>
    <lineage>
        <taxon>Bacteria</taxon>
        <taxon>Pseudomonadati</taxon>
        <taxon>Pseudomonadota</taxon>
        <taxon>Gammaproteobacteria</taxon>
        <taxon>Alteromonadales</taxon>
        <taxon>Shewanellaceae</taxon>
        <taxon>Shewanella</taxon>
    </lineage>
</organism>
<proteinExistence type="predicted"/>
<dbReference type="PANTHER" id="PTHR43317">
    <property type="entry name" value="THERMOSPERMINE SYNTHASE ACAULIS5"/>
    <property type="match status" value="1"/>
</dbReference>
<gene>
    <name evidence="2" type="ORF">CFF01_15545</name>
    <name evidence="3" type="ORF">FGA12_15500</name>
</gene>
<evidence type="ECO:0000313" key="4">
    <source>
        <dbReference type="Proteomes" id="UP000198233"/>
    </source>
</evidence>
<dbReference type="GO" id="GO:0006596">
    <property type="term" value="P:polyamine biosynthetic process"/>
    <property type="evidence" value="ECO:0007669"/>
    <property type="project" value="UniProtKB-KW"/>
</dbReference>
<evidence type="ECO:0000313" key="2">
    <source>
        <dbReference type="EMBL" id="ASJ97890.1"/>
    </source>
</evidence>
<dbReference type="CDD" id="cd02440">
    <property type="entry name" value="AdoMet_MTases"/>
    <property type="match status" value="1"/>
</dbReference>
<dbReference type="PANTHER" id="PTHR43317:SF1">
    <property type="entry name" value="THERMOSPERMINE SYNTHASE ACAULIS5"/>
    <property type="match status" value="1"/>
</dbReference>
<keyword evidence="1" id="KW-0620">Polyamine biosynthesis</keyword>
<dbReference type="KEGG" id="smav:CFF01_15545"/>
<protein>
    <submittedName>
        <fullName evidence="2">Spermidine synthase</fullName>
    </submittedName>
</protein>
<dbReference type="EMBL" id="CP022272">
    <property type="protein sequence ID" value="ASJ97890.1"/>
    <property type="molecule type" value="Genomic_DNA"/>
</dbReference>
<sequence>MSDFTTLYSSEDAFGPLLVMEDREVRLLSFGDNDEQSKLSKSALHLPMHTYLQAMLLVLLFIKPKRVIILGLGGGGLIQALRHFDRGINITAVELREAVIDIAKRFFWLPLGKKLNLVHQDANAFLAEGKHKKADVIFADIYHAGGVDEQQHSEVFIANAAALLKVDGYLVLNCWKEHSRNQALLALLKEHFSDVYACLTGGGNWVVIAGKQARQISSSGLKSEAQQLSQRLDFPLARSLTRFEPWES</sequence>
<reference evidence="2 4" key="1">
    <citation type="submission" date="2017-06" db="EMBL/GenBank/DDBJ databases">
        <title>Complete genome sequence of Shewanella marisflavi EP1 associated with anaerobic 2,4-dinitrotoluene reduction and salt tolerance.</title>
        <authorList>
            <person name="Huang J."/>
        </authorList>
    </citation>
    <scope>NUCLEOTIDE SEQUENCE [LARGE SCALE GENOMIC DNA]</scope>
    <source>
        <strain evidence="2 4">EP1</strain>
    </source>
</reference>
<name>A0AAC9TZS4_9GAMM</name>
<accession>A0AAC9TZS4</accession>
<dbReference type="Gene3D" id="3.40.50.150">
    <property type="entry name" value="Vaccinia Virus protein VP39"/>
    <property type="match status" value="1"/>
</dbReference>
<evidence type="ECO:0000256" key="1">
    <source>
        <dbReference type="ARBA" id="ARBA00023115"/>
    </source>
</evidence>
<dbReference type="Proteomes" id="UP000318758">
    <property type="component" value="Chromosome"/>
</dbReference>
<dbReference type="Pfam" id="PF01564">
    <property type="entry name" value="Spermine_synth"/>
    <property type="match status" value="1"/>
</dbReference>
<dbReference type="Proteomes" id="UP000198233">
    <property type="component" value="Chromosome"/>
</dbReference>
<evidence type="ECO:0000313" key="3">
    <source>
        <dbReference type="EMBL" id="QDF76454.1"/>
    </source>
</evidence>
<dbReference type="InterPro" id="IPR029063">
    <property type="entry name" value="SAM-dependent_MTases_sf"/>
</dbReference>